<dbReference type="AlphaFoldDB" id="A0A3P7NTW0"/>
<gene>
    <name evidence="1" type="ORF">DILT_LOCUS8200</name>
</gene>
<keyword evidence="2" id="KW-1185">Reference proteome</keyword>
<protein>
    <submittedName>
        <fullName evidence="1">Uncharacterized protein</fullName>
    </submittedName>
</protein>
<evidence type="ECO:0000313" key="1">
    <source>
        <dbReference type="EMBL" id="VDN12369.1"/>
    </source>
</evidence>
<sequence>MIASIIASNEPLGPRLRGPVHFFLMTVHNRLLGILVDHSVNLTQSADSVTSKAVFWAYRRHIDDVLVISEIFSPCEP</sequence>
<organism evidence="1 2">
    <name type="scientific">Dibothriocephalus latus</name>
    <name type="common">Fish tapeworm</name>
    <name type="synonym">Diphyllobothrium latum</name>
    <dbReference type="NCBI Taxonomy" id="60516"/>
    <lineage>
        <taxon>Eukaryota</taxon>
        <taxon>Metazoa</taxon>
        <taxon>Spiralia</taxon>
        <taxon>Lophotrochozoa</taxon>
        <taxon>Platyhelminthes</taxon>
        <taxon>Cestoda</taxon>
        <taxon>Eucestoda</taxon>
        <taxon>Diphyllobothriidea</taxon>
        <taxon>Diphyllobothriidae</taxon>
        <taxon>Dibothriocephalus</taxon>
    </lineage>
</organism>
<proteinExistence type="predicted"/>
<dbReference type="EMBL" id="UYRU01053716">
    <property type="protein sequence ID" value="VDN12369.1"/>
    <property type="molecule type" value="Genomic_DNA"/>
</dbReference>
<evidence type="ECO:0000313" key="2">
    <source>
        <dbReference type="Proteomes" id="UP000281553"/>
    </source>
</evidence>
<dbReference type="Proteomes" id="UP000281553">
    <property type="component" value="Unassembled WGS sequence"/>
</dbReference>
<name>A0A3P7NTW0_DIBLA</name>
<reference evidence="1 2" key="1">
    <citation type="submission" date="2018-11" db="EMBL/GenBank/DDBJ databases">
        <authorList>
            <consortium name="Pathogen Informatics"/>
        </authorList>
    </citation>
    <scope>NUCLEOTIDE SEQUENCE [LARGE SCALE GENOMIC DNA]</scope>
</reference>
<accession>A0A3P7NTW0</accession>